<accession>A0A1M4N5U9</accession>
<dbReference type="Proteomes" id="UP000184085">
    <property type="component" value="Unassembled WGS sequence"/>
</dbReference>
<dbReference type="AlphaFoldDB" id="A0A1M4N5U9"/>
<dbReference type="EMBL" id="FMJB01000064">
    <property type="protein sequence ID" value="SCM69427.1"/>
    <property type="molecule type" value="Genomic_DNA"/>
</dbReference>
<evidence type="ECO:0000313" key="1">
    <source>
        <dbReference type="EMBL" id="SCM69427.1"/>
    </source>
</evidence>
<keyword evidence="2" id="KW-1185">Reference proteome</keyword>
<protein>
    <submittedName>
        <fullName evidence="1">Uncharacterized protein</fullName>
    </submittedName>
</protein>
<gene>
    <name evidence="1" type="ORF">KARMA_3666</name>
</gene>
<reference evidence="2" key="1">
    <citation type="submission" date="2016-09" db="EMBL/GenBank/DDBJ databases">
        <authorList>
            <person name="Wibberg D."/>
        </authorList>
    </citation>
    <scope>NUCLEOTIDE SEQUENCE [LARGE SCALE GENOMIC DNA]</scope>
</reference>
<evidence type="ECO:0000313" key="2">
    <source>
        <dbReference type="Proteomes" id="UP000184085"/>
    </source>
</evidence>
<organism evidence="1 2">
    <name type="scientific">Donghicola eburneus</name>
    <dbReference type="NCBI Taxonomy" id="393278"/>
    <lineage>
        <taxon>Bacteria</taxon>
        <taxon>Pseudomonadati</taxon>
        <taxon>Pseudomonadota</taxon>
        <taxon>Alphaproteobacteria</taxon>
        <taxon>Rhodobacterales</taxon>
        <taxon>Roseobacteraceae</taxon>
        <taxon>Donghicola</taxon>
    </lineage>
</organism>
<sequence length="59" mass="6812">MRETRYRWSHFRTESSANTLSTQQISSNFNKIIITLGNPLSIQLGGIFYAKILERDIPP</sequence>
<name>A0A1M4N5U9_9RHOB</name>
<proteinExistence type="predicted"/>